<reference evidence="1" key="1">
    <citation type="submission" date="2021-05" db="EMBL/GenBank/DDBJ databases">
        <authorList>
            <person name="Alioto T."/>
            <person name="Alioto T."/>
            <person name="Gomez Garrido J."/>
        </authorList>
    </citation>
    <scope>NUCLEOTIDE SEQUENCE</scope>
</reference>
<organism evidence="1">
    <name type="scientific">Culex pipiens</name>
    <name type="common">House mosquito</name>
    <dbReference type="NCBI Taxonomy" id="7175"/>
    <lineage>
        <taxon>Eukaryota</taxon>
        <taxon>Metazoa</taxon>
        <taxon>Ecdysozoa</taxon>
        <taxon>Arthropoda</taxon>
        <taxon>Hexapoda</taxon>
        <taxon>Insecta</taxon>
        <taxon>Pterygota</taxon>
        <taxon>Neoptera</taxon>
        <taxon>Endopterygota</taxon>
        <taxon>Diptera</taxon>
        <taxon>Nematocera</taxon>
        <taxon>Culicoidea</taxon>
        <taxon>Culicidae</taxon>
        <taxon>Culicinae</taxon>
        <taxon>Culicini</taxon>
        <taxon>Culex</taxon>
        <taxon>Culex</taxon>
    </lineage>
</organism>
<dbReference type="AlphaFoldDB" id="A0A8D7ZS72"/>
<proteinExistence type="predicted"/>
<dbReference type="EMBL" id="HBUE01000229">
    <property type="protein sequence ID" value="CAG6443405.1"/>
    <property type="molecule type" value="Transcribed_RNA"/>
</dbReference>
<evidence type="ECO:0000313" key="1">
    <source>
        <dbReference type="EMBL" id="CAG6443409.1"/>
    </source>
</evidence>
<dbReference type="EMBL" id="HBUE01000234">
    <property type="protein sequence ID" value="CAG6443409.1"/>
    <property type="molecule type" value="Transcribed_RNA"/>
</dbReference>
<protein>
    <submittedName>
        <fullName evidence="1">(northern house mosquito) hypothetical protein</fullName>
    </submittedName>
</protein>
<accession>A0A8D7ZS72</accession>
<name>A0A8D7ZS72_CULPI</name>
<sequence>MLQHRLLLGQRFILGAQPLQQHRQRVIVLLQRLQLLQQLLLGAPGDGFLLPQGLDLPRQLFVLLAQLFQLVPQQLVLVDDLGEIFLLSLEEVTLDLNFRHVLPKLLDVLLESFTFLEQVNISILFLSYLTFEFTLLSQLTVHGAFFLLLSALNLPVHVLNQARQINHLDVFGGIALHNFVR</sequence>